<dbReference type="SMART" id="SM00020">
    <property type="entry name" value="Tryp_SPc"/>
    <property type="match status" value="2"/>
</dbReference>
<keyword evidence="4 7" id="KW-0378">Hydrolase</keyword>
<dbReference type="Gene3D" id="2.40.10.10">
    <property type="entry name" value="Trypsin-like serine proteases"/>
    <property type="match status" value="3"/>
</dbReference>
<protein>
    <submittedName>
        <fullName evidence="9">Kallikrein-14-like isoform X1</fullName>
    </submittedName>
</protein>
<dbReference type="AlphaFoldDB" id="A0AA35KND3"/>
<evidence type="ECO:0000313" key="9">
    <source>
        <dbReference type="EMBL" id="CAI5781365.1"/>
    </source>
</evidence>
<keyword evidence="10" id="KW-1185">Reference proteome</keyword>
<keyword evidence="2" id="KW-0800">Toxin</keyword>
<feature type="domain" description="Peptidase S1" evidence="8">
    <location>
        <begin position="17"/>
        <end position="216"/>
    </location>
</feature>
<dbReference type="PROSITE" id="PS00134">
    <property type="entry name" value="TRYPSIN_HIS"/>
    <property type="match status" value="1"/>
</dbReference>
<evidence type="ECO:0000256" key="3">
    <source>
        <dbReference type="ARBA" id="ARBA00022670"/>
    </source>
</evidence>
<evidence type="ECO:0000256" key="4">
    <source>
        <dbReference type="ARBA" id="ARBA00022801"/>
    </source>
</evidence>
<accession>A0AA35KND3</accession>
<dbReference type="GO" id="GO:0005576">
    <property type="term" value="C:extracellular region"/>
    <property type="evidence" value="ECO:0007669"/>
    <property type="project" value="UniProtKB-ARBA"/>
</dbReference>
<dbReference type="PRINTS" id="PR00722">
    <property type="entry name" value="CHYMOTRYPSIN"/>
</dbReference>
<dbReference type="InterPro" id="IPR009003">
    <property type="entry name" value="Peptidase_S1_PA"/>
</dbReference>
<dbReference type="PANTHER" id="PTHR24271">
    <property type="entry name" value="KALLIKREIN-RELATED"/>
    <property type="match status" value="1"/>
</dbReference>
<name>A0AA35KND3_9SAUR</name>
<dbReference type="Proteomes" id="UP001178461">
    <property type="component" value="Chromosome 8"/>
</dbReference>
<dbReference type="InterPro" id="IPR001254">
    <property type="entry name" value="Trypsin_dom"/>
</dbReference>
<proteinExistence type="inferred from homology"/>
<dbReference type="Pfam" id="PF00089">
    <property type="entry name" value="Trypsin"/>
    <property type="match status" value="2"/>
</dbReference>
<dbReference type="PROSITE" id="PS50240">
    <property type="entry name" value="TRYPSIN_DOM"/>
    <property type="match status" value="2"/>
</dbReference>
<evidence type="ECO:0000256" key="2">
    <source>
        <dbReference type="ARBA" id="ARBA00022656"/>
    </source>
</evidence>
<dbReference type="GO" id="GO:0004252">
    <property type="term" value="F:serine-type endopeptidase activity"/>
    <property type="evidence" value="ECO:0007669"/>
    <property type="project" value="InterPro"/>
</dbReference>
<dbReference type="GO" id="GO:0090729">
    <property type="term" value="F:toxin activity"/>
    <property type="evidence" value="ECO:0007669"/>
    <property type="project" value="UniProtKB-KW"/>
</dbReference>
<feature type="domain" description="Peptidase S1" evidence="8">
    <location>
        <begin position="212"/>
        <end position="439"/>
    </location>
</feature>
<comment type="similarity">
    <text evidence="1">Belongs to the peptidase S1 family. Snake venom subfamily.</text>
</comment>
<dbReference type="SUPFAM" id="SSF50494">
    <property type="entry name" value="Trypsin-like serine proteases"/>
    <property type="match status" value="2"/>
</dbReference>
<dbReference type="CDD" id="cd00190">
    <property type="entry name" value="Tryp_SPc"/>
    <property type="match status" value="1"/>
</dbReference>
<sequence length="442" mass="47706">MAVLLVAAVAAQNGPGLLRGFHCNKNSQPWTAALFDGWKFHCTGTLINSQWLVTAAQCFTNRFFYVALGENSLLSFEGTEQLKIGIKAIRHPFYNSFNKDNDIMLVKLLTPIRLTDSVRPLALPSSCVDPGSYCVVAGWGTPILQKDITVEAPSTQSFSVRNGSKFLGKTGPLICQCKDEAVGVWAAPDELWSGGSSAFASAFAQPGTADRIIGGYVCPQQSRPYQAAIVTGRRGNWNIYCGGSLVHPCWVLSAAHCRPRPGMKVCLGKHNLKRVEQGEQCLDIAEVKVYPGYNRRQNDKDFMLLRLRPCARLSETVRTINLPTSSPTDGSICSVSGWGTIRSPQAQLPAQLQCADVNVVPTSQCNMAYRGAITPFMMCAGVQEGGTDSCQGDSGGPLTCGGQLEGVVSWGTQVCAQRGNPGVYAKVCCVVPWIRETINQNS</sequence>
<dbReference type="GO" id="GO:0006508">
    <property type="term" value="P:proteolysis"/>
    <property type="evidence" value="ECO:0007669"/>
    <property type="project" value="UniProtKB-KW"/>
</dbReference>
<evidence type="ECO:0000256" key="7">
    <source>
        <dbReference type="RuleBase" id="RU363034"/>
    </source>
</evidence>
<dbReference type="InterPro" id="IPR043504">
    <property type="entry name" value="Peptidase_S1_PA_chymotrypsin"/>
</dbReference>
<dbReference type="PROSITE" id="PS00135">
    <property type="entry name" value="TRYPSIN_SER"/>
    <property type="match status" value="1"/>
</dbReference>
<evidence type="ECO:0000313" key="10">
    <source>
        <dbReference type="Proteomes" id="UP001178461"/>
    </source>
</evidence>
<dbReference type="InterPro" id="IPR001314">
    <property type="entry name" value="Peptidase_S1A"/>
</dbReference>
<dbReference type="FunFam" id="2.40.10.10:FF:000166">
    <property type="entry name" value="Trypsin"/>
    <property type="match status" value="1"/>
</dbReference>
<keyword evidence="6" id="KW-1015">Disulfide bond</keyword>
<dbReference type="InterPro" id="IPR033116">
    <property type="entry name" value="TRYPSIN_SER"/>
</dbReference>
<dbReference type="PANTHER" id="PTHR24271:SF47">
    <property type="entry name" value="KALLIKREIN-1"/>
    <property type="match status" value="1"/>
</dbReference>
<evidence type="ECO:0000256" key="1">
    <source>
        <dbReference type="ARBA" id="ARBA00009228"/>
    </source>
</evidence>
<keyword evidence="3 7" id="KW-0645">Protease</keyword>
<gene>
    <name evidence="9" type="ORF">PODLI_1B006820</name>
</gene>
<keyword evidence="5 7" id="KW-0720">Serine protease</keyword>
<evidence type="ECO:0000256" key="6">
    <source>
        <dbReference type="ARBA" id="ARBA00023157"/>
    </source>
</evidence>
<dbReference type="GO" id="GO:0030141">
    <property type="term" value="C:secretory granule"/>
    <property type="evidence" value="ECO:0007669"/>
    <property type="project" value="TreeGrafter"/>
</dbReference>
<dbReference type="FunFam" id="2.40.10.10:FF:000010">
    <property type="entry name" value="Kallikrein related peptidase 11"/>
    <property type="match status" value="1"/>
</dbReference>
<evidence type="ECO:0000259" key="8">
    <source>
        <dbReference type="PROSITE" id="PS50240"/>
    </source>
</evidence>
<dbReference type="InterPro" id="IPR018114">
    <property type="entry name" value="TRYPSIN_HIS"/>
</dbReference>
<evidence type="ECO:0000256" key="5">
    <source>
        <dbReference type="ARBA" id="ARBA00022825"/>
    </source>
</evidence>
<dbReference type="EMBL" id="OX395133">
    <property type="protein sequence ID" value="CAI5781365.1"/>
    <property type="molecule type" value="Genomic_DNA"/>
</dbReference>
<organism evidence="9 10">
    <name type="scientific">Podarcis lilfordi</name>
    <name type="common">Lilford's wall lizard</name>
    <dbReference type="NCBI Taxonomy" id="74358"/>
    <lineage>
        <taxon>Eukaryota</taxon>
        <taxon>Metazoa</taxon>
        <taxon>Chordata</taxon>
        <taxon>Craniata</taxon>
        <taxon>Vertebrata</taxon>
        <taxon>Euteleostomi</taxon>
        <taxon>Lepidosauria</taxon>
        <taxon>Squamata</taxon>
        <taxon>Bifurcata</taxon>
        <taxon>Unidentata</taxon>
        <taxon>Episquamata</taxon>
        <taxon>Laterata</taxon>
        <taxon>Lacertibaenia</taxon>
        <taxon>Lacertidae</taxon>
        <taxon>Podarcis</taxon>
    </lineage>
</organism>
<reference evidence="9" key="1">
    <citation type="submission" date="2022-12" db="EMBL/GenBank/DDBJ databases">
        <authorList>
            <person name="Alioto T."/>
            <person name="Alioto T."/>
            <person name="Gomez Garrido J."/>
        </authorList>
    </citation>
    <scope>NUCLEOTIDE SEQUENCE</scope>
</reference>